<dbReference type="EMBL" id="FOHU01000021">
    <property type="protein sequence ID" value="SET70536.1"/>
    <property type="molecule type" value="Genomic_DNA"/>
</dbReference>
<dbReference type="NCBIfam" id="NF041644">
    <property type="entry name" value="CBO0543_fam"/>
    <property type="match status" value="1"/>
</dbReference>
<reference evidence="2 3" key="1">
    <citation type="submission" date="2016-10" db="EMBL/GenBank/DDBJ databases">
        <authorList>
            <person name="de Groot N.N."/>
        </authorList>
    </citation>
    <scope>NUCLEOTIDE SEQUENCE [LARGE SCALE GENOMIC DNA]</scope>
    <source>
        <strain evidence="2 3">DSM 18979</strain>
    </source>
</reference>
<dbReference type="AlphaFoldDB" id="A0A1I0GI14"/>
<keyword evidence="3" id="KW-1185">Reference proteome</keyword>
<dbReference type="STRING" id="426128.SAMN05660297_03218"/>
<keyword evidence="1" id="KW-1133">Transmembrane helix</keyword>
<dbReference type="Proteomes" id="UP000199568">
    <property type="component" value="Unassembled WGS sequence"/>
</dbReference>
<feature type="transmembrane region" description="Helical" evidence="1">
    <location>
        <begin position="143"/>
        <end position="160"/>
    </location>
</feature>
<dbReference type="OrthoDB" id="2628935at2"/>
<evidence type="ECO:0000256" key="1">
    <source>
        <dbReference type="SAM" id="Phobius"/>
    </source>
</evidence>
<proteinExistence type="predicted"/>
<feature type="transmembrane region" description="Helical" evidence="1">
    <location>
        <begin position="119"/>
        <end position="136"/>
    </location>
</feature>
<name>A0A1I0GI14_9FIRM</name>
<feature type="transmembrane region" description="Helical" evidence="1">
    <location>
        <begin position="94"/>
        <end position="113"/>
    </location>
</feature>
<keyword evidence="1" id="KW-0472">Membrane</keyword>
<dbReference type="RefSeq" id="WP_090446360.1">
    <property type="nucleotide sequence ID" value="NZ_FOHU01000021.1"/>
</dbReference>
<accession>A0A1I0GI14</accession>
<protein>
    <submittedName>
        <fullName evidence="2">Uncharacterized protein</fullName>
    </submittedName>
</protein>
<sequence>MHVATAVIAFIATLRFGDWRNWKKYHATILFIALGNLLYNFLTSNYFLWRLHADFISNHTLTEMLYTFIVFPCTILMFLHNYPTDAFGKTIRTLKWIMIYGIWEWFFVLTGRIQYQYGWSLWWSIAFLFVMFPLLRLHQKHPLLTYILSAIVAIAVLWWFKVPVHLPVEDRS</sequence>
<evidence type="ECO:0000313" key="2">
    <source>
        <dbReference type="EMBL" id="SET70536.1"/>
    </source>
</evidence>
<feature type="transmembrane region" description="Helical" evidence="1">
    <location>
        <begin position="64"/>
        <end position="82"/>
    </location>
</feature>
<dbReference type="InterPro" id="IPR048147">
    <property type="entry name" value="CBO0543-like"/>
</dbReference>
<gene>
    <name evidence="2" type="ORF">SAMN05660297_03218</name>
</gene>
<evidence type="ECO:0000313" key="3">
    <source>
        <dbReference type="Proteomes" id="UP000199568"/>
    </source>
</evidence>
<feature type="transmembrane region" description="Helical" evidence="1">
    <location>
        <begin position="25"/>
        <end position="44"/>
    </location>
</feature>
<keyword evidence="1" id="KW-0812">Transmembrane</keyword>
<organism evidence="2 3">
    <name type="scientific">Natronincola peptidivorans</name>
    <dbReference type="NCBI Taxonomy" id="426128"/>
    <lineage>
        <taxon>Bacteria</taxon>
        <taxon>Bacillati</taxon>
        <taxon>Bacillota</taxon>
        <taxon>Clostridia</taxon>
        <taxon>Peptostreptococcales</taxon>
        <taxon>Natronincolaceae</taxon>
        <taxon>Natronincola</taxon>
    </lineage>
</organism>